<accession>A0A3R8Q214</accession>
<keyword evidence="1" id="KW-1133">Transmembrane helix</keyword>
<evidence type="ECO:0000256" key="1">
    <source>
        <dbReference type="SAM" id="Phobius"/>
    </source>
</evidence>
<dbReference type="PROSITE" id="PS50125">
    <property type="entry name" value="GUANYLATE_CYCLASE_2"/>
    <property type="match status" value="1"/>
</dbReference>
<proteinExistence type="predicted"/>
<dbReference type="GO" id="GO:0035556">
    <property type="term" value="P:intracellular signal transduction"/>
    <property type="evidence" value="ECO:0007669"/>
    <property type="project" value="InterPro"/>
</dbReference>
<dbReference type="Proteomes" id="UP000286990">
    <property type="component" value="Unassembled WGS sequence"/>
</dbReference>
<evidence type="ECO:0000313" key="4">
    <source>
        <dbReference type="Proteomes" id="UP000286990"/>
    </source>
</evidence>
<evidence type="ECO:0000313" key="3">
    <source>
        <dbReference type="EMBL" id="RRQ50693.1"/>
    </source>
</evidence>
<protein>
    <submittedName>
        <fullName evidence="3">Adenylate/guanylate cyclase domain-containing protein</fullName>
    </submittedName>
</protein>
<sequence length="366" mass="42017">MLSYKTKRKSRKILSFGIIWTLLGWLFLFIEQTALIDAKASQQEAIEVTPKIFLFASLAVFLVGMVVGYLELTFLNKLFIRKPFYKKVLFKLFFYLILFSLIMLVLYPIASSIELGVHLFSATIWQRYMDFLFSTVHLSTLVQLSASLFISLIYAEISDNLGHGVLQNFIIGKYHRPKEEHRIFLFTDMKDSTAIAEKLGTKKYFSFLRDYYDCLEDPIIKFGGDVYQYIGDEIVITWAYKTGIKENNCLRTFFEMKKALQANTEFFLENYGYIPSFKGGMHYGEVTTGEIGALKKEIVFSGDVLNTTARIQDACNTYNSDLLLSQELAKLLDFDKGFVFSEIGEVSLKGKNESLTLVKVQKINPK</sequence>
<dbReference type="GO" id="GO:0009190">
    <property type="term" value="P:cyclic nucleotide biosynthetic process"/>
    <property type="evidence" value="ECO:0007669"/>
    <property type="project" value="InterPro"/>
</dbReference>
<feature type="transmembrane region" description="Helical" evidence="1">
    <location>
        <begin position="92"/>
        <end position="111"/>
    </location>
</feature>
<dbReference type="AlphaFoldDB" id="A0A3R8Q214"/>
<dbReference type="InterPro" id="IPR001054">
    <property type="entry name" value="A/G_cyclase"/>
</dbReference>
<dbReference type="InterPro" id="IPR050697">
    <property type="entry name" value="Adenylyl/Guanylyl_Cyclase_3/4"/>
</dbReference>
<keyword evidence="4" id="KW-1185">Reference proteome</keyword>
<dbReference type="EMBL" id="QUSX01000001">
    <property type="protein sequence ID" value="RRQ50693.1"/>
    <property type="molecule type" value="Genomic_DNA"/>
</dbReference>
<dbReference type="PANTHER" id="PTHR43081:SF1">
    <property type="entry name" value="ADENYLATE CYCLASE, TERMINAL-DIFFERENTIATION SPECIFIC"/>
    <property type="match status" value="1"/>
</dbReference>
<keyword evidence="1" id="KW-0472">Membrane</keyword>
<dbReference type="InterPro" id="IPR029787">
    <property type="entry name" value="Nucleotide_cyclase"/>
</dbReference>
<feature type="transmembrane region" description="Helical" evidence="1">
    <location>
        <begin position="52"/>
        <end position="72"/>
    </location>
</feature>
<dbReference type="SUPFAM" id="SSF55073">
    <property type="entry name" value="Nucleotide cyclase"/>
    <property type="match status" value="1"/>
</dbReference>
<gene>
    <name evidence="3" type="ORF">DZC72_09225</name>
</gene>
<dbReference type="GO" id="GO:0004016">
    <property type="term" value="F:adenylate cyclase activity"/>
    <property type="evidence" value="ECO:0007669"/>
    <property type="project" value="UniProtKB-ARBA"/>
</dbReference>
<dbReference type="PANTHER" id="PTHR43081">
    <property type="entry name" value="ADENYLATE CYCLASE, TERMINAL-DIFFERENTIATION SPECIFIC-RELATED"/>
    <property type="match status" value="1"/>
</dbReference>
<dbReference type="Pfam" id="PF00211">
    <property type="entry name" value="Guanylate_cyc"/>
    <property type="match status" value="1"/>
</dbReference>
<dbReference type="OrthoDB" id="9768499at2"/>
<dbReference type="RefSeq" id="WP_125222514.1">
    <property type="nucleotide sequence ID" value="NZ_QUSX01000001.1"/>
</dbReference>
<feature type="domain" description="Guanylate cyclase" evidence="2">
    <location>
        <begin position="183"/>
        <end position="312"/>
    </location>
</feature>
<organism evidence="3 4">
    <name type="scientific">Maribacter algicola</name>
    <dbReference type="NCBI Taxonomy" id="2498892"/>
    <lineage>
        <taxon>Bacteria</taxon>
        <taxon>Pseudomonadati</taxon>
        <taxon>Bacteroidota</taxon>
        <taxon>Flavobacteriia</taxon>
        <taxon>Flavobacteriales</taxon>
        <taxon>Flavobacteriaceae</taxon>
        <taxon>Maribacter</taxon>
    </lineage>
</organism>
<dbReference type="CDD" id="cd07302">
    <property type="entry name" value="CHD"/>
    <property type="match status" value="1"/>
</dbReference>
<evidence type="ECO:0000259" key="2">
    <source>
        <dbReference type="PROSITE" id="PS50125"/>
    </source>
</evidence>
<feature type="transmembrane region" description="Helical" evidence="1">
    <location>
        <begin position="12"/>
        <end position="32"/>
    </location>
</feature>
<keyword evidence="1" id="KW-0812">Transmembrane</keyword>
<reference evidence="4" key="1">
    <citation type="submission" date="2018-12" db="EMBL/GenBank/DDBJ databases">
        <title>Maribacter lutimaris sp. nov., isolated from marine sediment.</title>
        <authorList>
            <person name="Kim K.K."/>
        </authorList>
    </citation>
    <scope>NUCLEOTIDE SEQUENCE [LARGE SCALE GENOMIC DNA]</scope>
    <source>
        <strain evidence="4">PoM-212</strain>
    </source>
</reference>
<name>A0A3R8Q214_9FLAO</name>
<comment type="caution">
    <text evidence="3">The sequence shown here is derived from an EMBL/GenBank/DDBJ whole genome shotgun (WGS) entry which is preliminary data.</text>
</comment>
<dbReference type="Gene3D" id="3.30.70.1230">
    <property type="entry name" value="Nucleotide cyclase"/>
    <property type="match status" value="1"/>
</dbReference>